<gene>
    <name evidence="1" type="ORF">CEXT_197241</name>
</gene>
<keyword evidence="2" id="KW-1185">Reference proteome</keyword>
<protein>
    <submittedName>
        <fullName evidence="1">Uncharacterized protein</fullName>
    </submittedName>
</protein>
<dbReference type="EMBL" id="BPLR01019658">
    <property type="protein sequence ID" value="GIX70214.1"/>
    <property type="molecule type" value="Genomic_DNA"/>
</dbReference>
<sequence length="85" mass="9659">MKTIQIARKGQHQESSETFASCLANIANCSADISPTIILYSYQMRGFIYFYRPLMRPGNRCGDDTEEIHRIVVGYPIADVDRASR</sequence>
<evidence type="ECO:0000313" key="1">
    <source>
        <dbReference type="EMBL" id="GIX70214.1"/>
    </source>
</evidence>
<proteinExistence type="predicted"/>
<evidence type="ECO:0000313" key="2">
    <source>
        <dbReference type="Proteomes" id="UP001054945"/>
    </source>
</evidence>
<organism evidence="1 2">
    <name type="scientific">Caerostris extrusa</name>
    <name type="common">Bark spider</name>
    <name type="synonym">Caerostris bankana</name>
    <dbReference type="NCBI Taxonomy" id="172846"/>
    <lineage>
        <taxon>Eukaryota</taxon>
        <taxon>Metazoa</taxon>
        <taxon>Ecdysozoa</taxon>
        <taxon>Arthropoda</taxon>
        <taxon>Chelicerata</taxon>
        <taxon>Arachnida</taxon>
        <taxon>Araneae</taxon>
        <taxon>Araneomorphae</taxon>
        <taxon>Entelegynae</taxon>
        <taxon>Araneoidea</taxon>
        <taxon>Araneidae</taxon>
        <taxon>Caerostris</taxon>
    </lineage>
</organism>
<dbReference type="AlphaFoldDB" id="A0AAV4MHD9"/>
<reference evidence="1 2" key="1">
    <citation type="submission" date="2021-06" db="EMBL/GenBank/DDBJ databases">
        <title>Caerostris extrusa draft genome.</title>
        <authorList>
            <person name="Kono N."/>
            <person name="Arakawa K."/>
        </authorList>
    </citation>
    <scope>NUCLEOTIDE SEQUENCE [LARGE SCALE GENOMIC DNA]</scope>
</reference>
<accession>A0AAV4MHD9</accession>
<comment type="caution">
    <text evidence="1">The sequence shown here is derived from an EMBL/GenBank/DDBJ whole genome shotgun (WGS) entry which is preliminary data.</text>
</comment>
<dbReference type="Proteomes" id="UP001054945">
    <property type="component" value="Unassembled WGS sequence"/>
</dbReference>
<name>A0AAV4MHD9_CAEEX</name>